<accession>A0A914YGR3</accession>
<proteinExistence type="predicted"/>
<dbReference type="AlphaFoldDB" id="A0A914YGR3"/>
<evidence type="ECO:0000313" key="1">
    <source>
        <dbReference type="Proteomes" id="UP000887577"/>
    </source>
</evidence>
<reference evidence="2" key="1">
    <citation type="submission" date="2022-11" db="UniProtKB">
        <authorList>
            <consortium name="WormBaseParasite"/>
        </authorList>
    </citation>
    <scope>IDENTIFICATION</scope>
</reference>
<keyword evidence="1" id="KW-1185">Reference proteome</keyword>
<organism evidence="1 2">
    <name type="scientific">Panagrolaimus superbus</name>
    <dbReference type="NCBI Taxonomy" id="310955"/>
    <lineage>
        <taxon>Eukaryota</taxon>
        <taxon>Metazoa</taxon>
        <taxon>Ecdysozoa</taxon>
        <taxon>Nematoda</taxon>
        <taxon>Chromadorea</taxon>
        <taxon>Rhabditida</taxon>
        <taxon>Tylenchina</taxon>
        <taxon>Panagrolaimomorpha</taxon>
        <taxon>Panagrolaimoidea</taxon>
        <taxon>Panagrolaimidae</taxon>
        <taxon>Panagrolaimus</taxon>
    </lineage>
</organism>
<sequence>MDEQDLPDELLKYTKREYFPLVYALQALISRNGAIYDYFFRPCFNKFDEFLNLVTDKYENNLVDDPDAKVTKTVIALEHMLQLIDRLLDTPEPISTFQSLYDAPGYRMLAEVTSDLDKKGYMRVRKVVITPTRKIFANPELIMGNRSLRQKGTLF</sequence>
<dbReference type="Proteomes" id="UP000887577">
    <property type="component" value="Unplaced"/>
</dbReference>
<protein>
    <submittedName>
        <fullName evidence="2">Uncharacterized protein</fullName>
    </submittedName>
</protein>
<name>A0A914YGR3_9BILA</name>
<evidence type="ECO:0000313" key="2">
    <source>
        <dbReference type="WBParaSite" id="PSU_v2.g18516.t1"/>
    </source>
</evidence>
<dbReference type="WBParaSite" id="PSU_v2.g18516.t1">
    <property type="protein sequence ID" value="PSU_v2.g18516.t1"/>
    <property type="gene ID" value="PSU_v2.g18516"/>
</dbReference>